<accession>A0A368UPM0</accession>
<keyword evidence="7" id="KW-1185">Reference proteome</keyword>
<dbReference type="EMBL" id="QNSA01000014">
    <property type="protein sequence ID" value="RBP69273.1"/>
    <property type="molecule type" value="Genomic_DNA"/>
</dbReference>
<evidence type="ECO:0000313" key="6">
    <source>
        <dbReference type="Proteomes" id="UP000252795"/>
    </source>
</evidence>
<evidence type="ECO:0000313" key="4">
    <source>
        <dbReference type="EMBL" id="RBP69273.1"/>
    </source>
</evidence>
<evidence type="ECO:0000313" key="7">
    <source>
        <dbReference type="Proteomes" id="UP000253065"/>
    </source>
</evidence>
<dbReference type="RefSeq" id="WP_113880615.1">
    <property type="nucleotide sequence ID" value="NZ_QNSA01000014.1"/>
</dbReference>
<evidence type="ECO:0000256" key="2">
    <source>
        <dbReference type="ARBA" id="ARBA00007637"/>
    </source>
</evidence>
<protein>
    <submittedName>
        <fullName evidence="5">Nucleoside-diphosphate-sugar epimerase</fullName>
    </submittedName>
</protein>
<dbReference type="InterPro" id="IPR036291">
    <property type="entry name" value="NAD(P)-bd_dom_sf"/>
</dbReference>
<comment type="caution">
    <text evidence="5">The sequence shown here is derived from an EMBL/GenBank/DDBJ whole genome shotgun (WGS) entry which is preliminary data.</text>
</comment>
<dbReference type="SUPFAM" id="SSF51735">
    <property type="entry name" value="NAD(P)-binding Rossmann-fold domains"/>
    <property type="match status" value="1"/>
</dbReference>
<reference evidence="5 6" key="1">
    <citation type="submission" date="2018-07" db="EMBL/GenBank/DDBJ databases">
        <title>Freshwater and sediment microbial communities from various areas in North America, analyzing microbe dynamics in response to fracking.</title>
        <authorList>
            <person name="Lamendella R."/>
        </authorList>
    </citation>
    <scope>NUCLEOTIDE SEQUENCE [LARGE SCALE GENOMIC DNA]</scope>
    <source>
        <strain evidence="5 6">114E</strain>
        <strain evidence="4 7">114E_o</strain>
    </source>
</reference>
<proteinExistence type="inferred from homology"/>
<evidence type="ECO:0000313" key="5">
    <source>
        <dbReference type="EMBL" id="RCW30752.1"/>
    </source>
</evidence>
<comment type="similarity">
    <text evidence="2">Belongs to the NAD(P)-dependent epimerase/dehydratase family.</text>
</comment>
<evidence type="ECO:0000256" key="1">
    <source>
        <dbReference type="ARBA" id="ARBA00005125"/>
    </source>
</evidence>
<evidence type="ECO:0000259" key="3">
    <source>
        <dbReference type="Pfam" id="PF01370"/>
    </source>
</evidence>
<dbReference type="AlphaFoldDB" id="A0A368UPM0"/>
<comment type="pathway">
    <text evidence="1">Bacterial outer membrane biogenesis; LPS O-antigen biosynthesis.</text>
</comment>
<dbReference type="Proteomes" id="UP000252795">
    <property type="component" value="Unassembled WGS sequence"/>
</dbReference>
<dbReference type="EMBL" id="QPJB01000014">
    <property type="protein sequence ID" value="RCW30752.1"/>
    <property type="molecule type" value="Genomic_DNA"/>
</dbReference>
<feature type="domain" description="NAD-dependent epimerase/dehydratase" evidence="3">
    <location>
        <begin position="6"/>
        <end position="236"/>
    </location>
</feature>
<organism evidence="5 6">
    <name type="scientific">Marinobacter nauticus</name>
    <name type="common">Marinobacter hydrocarbonoclasticus</name>
    <name type="synonym">Marinobacter aquaeolei</name>
    <dbReference type="NCBI Taxonomy" id="2743"/>
    <lineage>
        <taxon>Bacteria</taxon>
        <taxon>Pseudomonadati</taxon>
        <taxon>Pseudomonadota</taxon>
        <taxon>Gammaproteobacteria</taxon>
        <taxon>Pseudomonadales</taxon>
        <taxon>Marinobacteraceae</taxon>
        <taxon>Marinobacter</taxon>
    </lineage>
</organism>
<dbReference type="InterPro" id="IPR001509">
    <property type="entry name" value="Epimerase_deHydtase"/>
</dbReference>
<dbReference type="Gene3D" id="3.40.50.720">
    <property type="entry name" value="NAD(P)-binding Rossmann-like Domain"/>
    <property type="match status" value="1"/>
</dbReference>
<dbReference type="PANTHER" id="PTHR43000">
    <property type="entry name" value="DTDP-D-GLUCOSE 4,6-DEHYDRATASE-RELATED"/>
    <property type="match status" value="1"/>
</dbReference>
<name>A0A368UPM0_MARNT</name>
<sequence length="328" mass="35333">MTRQRILVTGASGFVGGAVVKRLSEHPELYDVVAAGRSERGVDSSACRVVSGLELSEPAGWAEALQGVDVVIHCAARAHVMNDTSLDPLAEFRRVNVDGALNLAAEASKAGVKRLVFVSTVKVNGESTNHRAPFRETDEPSPEDAYARSKAEAEWKLRDFCKQAGMELVVVRPPLVYGPGVKGNFLSLLKLCNLPVPLPFGSMKNKRSMVYVGNLADFLAHCIGGRGAAGETFLIGDDVTLSLAELLKNLRRAQGRAAWLVPVPVFLFRWLGAVLSKAEAVDRLTGELTIDSSKARNVLDWSAPYSVQQGLKATVDAFHQRPQSGESA</sequence>
<gene>
    <name evidence="5" type="ORF">DET51_11438</name>
    <name evidence="4" type="ORF">DET64_11438</name>
</gene>
<dbReference type="Pfam" id="PF01370">
    <property type="entry name" value="Epimerase"/>
    <property type="match status" value="1"/>
</dbReference>
<dbReference type="Proteomes" id="UP000253065">
    <property type="component" value="Unassembled WGS sequence"/>
</dbReference>